<dbReference type="InterPro" id="IPR015943">
    <property type="entry name" value="WD40/YVTN_repeat-like_dom_sf"/>
</dbReference>
<protein>
    <submittedName>
        <fullName evidence="5">Uncharacterized protein</fullName>
    </submittedName>
</protein>
<dbReference type="InterPro" id="IPR048720">
    <property type="entry name" value="PROPPIN"/>
</dbReference>
<dbReference type="SMART" id="SM00320">
    <property type="entry name" value="WD40"/>
    <property type="match status" value="2"/>
</dbReference>
<keyword evidence="2" id="KW-0677">Repeat</keyword>
<evidence type="ECO:0000256" key="3">
    <source>
        <dbReference type="ARBA" id="ARBA00025740"/>
    </source>
</evidence>
<accession>A0AAV4ZYB7</accession>
<feature type="compositionally biased region" description="Polar residues" evidence="4">
    <location>
        <begin position="469"/>
        <end position="486"/>
    </location>
</feature>
<feature type="compositionally biased region" description="Polar residues" evidence="4">
    <location>
        <begin position="388"/>
        <end position="398"/>
    </location>
</feature>
<dbReference type="InterPro" id="IPR036322">
    <property type="entry name" value="WD40_repeat_dom_sf"/>
</dbReference>
<dbReference type="InterPro" id="IPR001680">
    <property type="entry name" value="WD40_rpt"/>
</dbReference>
<keyword evidence="1" id="KW-0853">WD repeat</keyword>
<feature type="region of interest" description="Disordered" evidence="4">
    <location>
        <begin position="364"/>
        <end position="398"/>
    </location>
</feature>
<keyword evidence="6" id="KW-1185">Reference proteome</keyword>
<dbReference type="PANTHER" id="PTHR11227">
    <property type="entry name" value="WD-REPEAT PROTEIN INTERACTING WITH PHOSPHOINOSIDES WIPI -RELATED"/>
    <property type="match status" value="1"/>
</dbReference>
<gene>
    <name evidence="5" type="ORF">Clacol_001474</name>
</gene>
<feature type="region of interest" description="Disordered" evidence="4">
    <location>
        <begin position="418"/>
        <end position="529"/>
    </location>
</feature>
<dbReference type="SUPFAM" id="SSF50978">
    <property type="entry name" value="WD40 repeat-like"/>
    <property type="match status" value="1"/>
</dbReference>
<dbReference type="Pfam" id="PF21032">
    <property type="entry name" value="PROPPIN"/>
    <property type="match status" value="1"/>
</dbReference>
<feature type="compositionally biased region" description="Basic and acidic residues" evidence="4">
    <location>
        <begin position="374"/>
        <end position="387"/>
    </location>
</feature>
<dbReference type="GO" id="GO:0005737">
    <property type="term" value="C:cytoplasm"/>
    <property type="evidence" value="ECO:0007669"/>
    <property type="project" value="UniProtKB-ARBA"/>
</dbReference>
<organism evidence="5 6">
    <name type="scientific">Clathrus columnatus</name>
    <dbReference type="NCBI Taxonomy" id="1419009"/>
    <lineage>
        <taxon>Eukaryota</taxon>
        <taxon>Fungi</taxon>
        <taxon>Dikarya</taxon>
        <taxon>Basidiomycota</taxon>
        <taxon>Agaricomycotina</taxon>
        <taxon>Agaricomycetes</taxon>
        <taxon>Phallomycetidae</taxon>
        <taxon>Phallales</taxon>
        <taxon>Clathraceae</taxon>
        <taxon>Clathrus</taxon>
    </lineage>
</organism>
<dbReference type="Proteomes" id="UP001050691">
    <property type="component" value="Unassembled WGS sequence"/>
</dbReference>
<evidence type="ECO:0000256" key="4">
    <source>
        <dbReference type="SAM" id="MobiDB-lite"/>
    </source>
</evidence>
<feature type="compositionally biased region" description="Low complexity" evidence="4">
    <location>
        <begin position="418"/>
        <end position="461"/>
    </location>
</feature>
<evidence type="ECO:0000256" key="1">
    <source>
        <dbReference type="ARBA" id="ARBA00022574"/>
    </source>
</evidence>
<dbReference type="AlphaFoldDB" id="A0AAV4ZYB7"/>
<evidence type="ECO:0000313" key="5">
    <source>
        <dbReference type="EMBL" id="GJJ07274.1"/>
    </source>
</evidence>
<evidence type="ECO:0000313" key="6">
    <source>
        <dbReference type="Proteomes" id="UP001050691"/>
    </source>
</evidence>
<evidence type="ECO:0000256" key="2">
    <source>
        <dbReference type="ARBA" id="ARBA00022737"/>
    </source>
</evidence>
<reference evidence="5" key="1">
    <citation type="submission" date="2021-10" db="EMBL/GenBank/DDBJ databases">
        <title>De novo Genome Assembly of Clathrus columnatus (Basidiomycota, Fungi) Using Illumina and Nanopore Sequence Data.</title>
        <authorList>
            <person name="Ogiso-Tanaka E."/>
            <person name="Itagaki H."/>
            <person name="Hosoya T."/>
            <person name="Hosaka K."/>
        </authorList>
    </citation>
    <scope>NUCLEOTIDE SEQUENCE</scope>
    <source>
        <strain evidence="5">MO-923</strain>
    </source>
</reference>
<comment type="caution">
    <text evidence="5">The sequence shown here is derived from an EMBL/GenBank/DDBJ whole genome shotgun (WGS) entry which is preliminary data.</text>
</comment>
<comment type="similarity">
    <text evidence="3">Belongs to the WD repeat PROPPIN family.</text>
</comment>
<proteinExistence type="inferred from homology"/>
<name>A0AAV4ZYB7_9AGAM</name>
<sequence length="546" mass="60356">MNLARYSLTPTTPIQFIDARFDADNKIFSTSTLKGYAVYSAWPLKLLKKRELSNGTLSIVQLLHTTSLLFLVGGGRSPLYPPNKVIFWDDAQGKEIAELEFRERVRGLACRRGWLIVALRRRIVAFTFDSENGRPERWREWDTCDNPRGLIALASAPYSTLLVIPGLQTGHVHLIHLPPCWPTSQSSQTTSSNKRPIRAPTHNPKEIIIAHESALTTLTVPPSGRIFSTTSSKGTLIRIWDSHTGNLIRELRRGTDRAEIFGVAFKSDESEICVWSDKGTIHVFRLGNINEGGGNRQSALAPLSPFFKLHKYFESEWSYAHFRLPTPPTQIHLSNTTSVTAPKDELFEEERCVACWIEVPTPEPVTSTTVRGGGDNHSERSGSEVHSNRPQSQPPSSVEHQLIVVTYSGGWYRLALPSSSRPRSRSISTVGTSSSSSAAGTTTATRGTLRPSSSSVSPSVRELTDANRKTTTALESTSSKARNPIQSHKVESVRGSVVGSATSATTIRERGHKPKAWDSNEVSSSSEGGRRCTLVEFRKVGQWDDW</sequence>
<dbReference type="Gene3D" id="2.130.10.10">
    <property type="entry name" value="YVTN repeat-like/Quinoprotein amine dehydrogenase"/>
    <property type="match status" value="1"/>
</dbReference>
<dbReference type="EMBL" id="BPWL01000002">
    <property type="protein sequence ID" value="GJJ07274.1"/>
    <property type="molecule type" value="Genomic_DNA"/>
</dbReference>